<proteinExistence type="predicted"/>
<evidence type="ECO:0000259" key="2">
    <source>
        <dbReference type="PROSITE" id="PS50011"/>
    </source>
</evidence>
<comment type="caution">
    <text evidence="3">The sequence shown here is derived from an EMBL/GenBank/DDBJ whole genome shotgun (WGS) entry which is preliminary data.</text>
</comment>
<gene>
    <name evidence="3" type="ORF">PGQ11_002842</name>
</gene>
<dbReference type="EMBL" id="JAPCWZ010000003">
    <property type="protein sequence ID" value="KAK8872328.1"/>
    <property type="molecule type" value="Genomic_DNA"/>
</dbReference>
<sequence length="504" mass="57345">MAPRLAQSQIELVEAMVPDIALNDKQRAEAADCSTRAVRRVRANMRCFGSARAPPNGGGRPRSITPSMLNALCDRLIEKPCMYQDEMVVFLWDEFEILVTTYSISRALASIRWSNKTARRVAKERNADLRDLYLHKLSAFRSYQLVYIDESGCDKRIGFRRTGWSPLGVTPVQIAKFHRGRRYQILPAHEGVVLDRPAQIYFAGDRLSYWVWVPTLNRAEEKAFNAQVKAFIDRANRLDMDYFPGIESTGEGTHAPSPRGSTSPDYPKRRTGLSGTIYEKVGEVISRGGFREVFCVQIISPEPGDRQDQPKSEQPMQELVAKEIFHKGNSPSTKQWFREMQENECKIVMNNPNPHINAIIDIAYVPGSDDTPWIIEEYQPYCLDDEKLPFDVDAEDMVWQLVSGLKHYHDSGIMHHDIKPSNILMRRINDPKNGNPRWLFKFTDHGMARRTNHPVQGLAGTGWYCAPEILDREPHNEKADIFSLGVEFLGSHGGLLAPRQYAPS</sequence>
<dbReference type="Pfam" id="PF00069">
    <property type="entry name" value="Pkinase"/>
    <property type="match status" value="1"/>
</dbReference>
<dbReference type="Proteomes" id="UP001390339">
    <property type="component" value="Unassembled WGS sequence"/>
</dbReference>
<dbReference type="PROSITE" id="PS50011">
    <property type="entry name" value="PROTEIN_KINASE_DOM"/>
    <property type="match status" value="1"/>
</dbReference>
<protein>
    <recommendedName>
        <fullName evidence="2">Protein kinase domain-containing protein</fullName>
    </recommendedName>
</protein>
<feature type="domain" description="Protein kinase" evidence="2">
    <location>
        <begin position="279"/>
        <end position="504"/>
    </location>
</feature>
<evidence type="ECO:0000313" key="4">
    <source>
        <dbReference type="Proteomes" id="UP001390339"/>
    </source>
</evidence>
<evidence type="ECO:0000256" key="1">
    <source>
        <dbReference type="SAM" id="MobiDB-lite"/>
    </source>
</evidence>
<reference evidence="3 4" key="1">
    <citation type="journal article" date="2024" name="IMA Fungus">
        <title>Apiospora arundinis, a panoply of carbohydrate-active enzymes and secondary metabolites.</title>
        <authorList>
            <person name="Sorensen T."/>
            <person name="Petersen C."/>
            <person name="Muurmann A.T."/>
            <person name="Christiansen J.V."/>
            <person name="Brundto M.L."/>
            <person name="Overgaard C.K."/>
            <person name="Boysen A.T."/>
            <person name="Wollenberg R.D."/>
            <person name="Larsen T.O."/>
            <person name="Sorensen J.L."/>
            <person name="Nielsen K.L."/>
            <person name="Sondergaard T.E."/>
        </authorList>
    </citation>
    <scope>NUCLEOTIDE SEQUENCE [LARGE SCALE GENOMIC DNA]</scope>
    <source>
        <strain evidence="3 4">AAU 773</strain>
    </source>
</reference>
<dbReference type="SUPFAM" id="SSF56112">
    <property type="entry name" value="Protein kinase-like (PK-like)"/>
    <property type="match status" value="1"/>
</dbReference>
<dbReference type="Gene3D" id="1.10.510.10">
    <property type="entry name" value="Transferase(Phosphotransferase) domain 1"/>
    <property type="match status" value="1"/>
</dbReference>
<evidence type="ECO:0000313" key="3">
    <source>
        <dbReference type="EMBL" id="KAK8872328.1"/>
    </source>
</evidence>
<dbReference type="PANTHER" id="PTHR44167:SF24">
    <property type="entry name" value="SERINE_THREONINE-PROTEIN KINASE CHK2"/>
    <property type="match status" value="1"/>
</dbReference>
<organism evidence="3 4">
    <name type="scientific">Apiospora arundinis</name>
    <dbReference type="NCBI Taxonomy" id="335852"/>
    <lineage>
        <taxon>Eukaryota</taxon>
        <taxon>Fungi</taxon>
        <taxon>Dikarya</taxon>
        <taxon>Ascomycota</taxon>
        <taxon>Pezizomycotina</taxon>
        <taxon>Sordariomycetes</taxon>
        <taxon>Xylariomycetidae</taxon>
        <taxon>Amphisphaeriales</taxon>
        <taxon>Apiosporaceae</taxon>
        <taxon>Apiospora</taxon>
    </lineage>
</organism>
<dbReference type="InterPro" id="IPR009057">
    <property type="entry name" value="Homeodomain-like_sf"/>
</dbReference>
<dbReference type="InterPro" id="IPR008271">
    <property type="entry name" value="Ser/Thr_kinase_AS"/>
</dbReference>
<accession>A0ABR2J392</accession>
<dbReference type="SMART" id="SM00220">
    <property type="entry name" value="S_TKc"/>
    <property type="match status" value="1"/>
</dbReference>
<dbReference type="PROSITE" id="PS00108">
    <property type="entry name" value="PROTEIN_KINASE_ST"/>
    <property type="match status" value="1"/>
</dbReference>
<keyword evidence="4" id="KW-1185">Reference proteome</keyword>
<dbReference type="SUPFAM" id="SSF46689">
    <property type="entry name" value="Homeodomain-like"/>
    <property type="match status" value="1"/>
</dbReference>
<dbReference type="PANTHER" id="PTHR44167">
    <property type="entry name" value="OVARIAN-SPECIFIC SERINE/THREONINE-PROTEIN KINASE LOK-RELATED"/>
    <property type="match status" value="1"/>
</dbReference>
<feature type="region of interest" description="Disordered" evidence="1">
    <location>
        <begin position="244"/>
        <end position="271"/>
    </location>
</feature>
<dbReference type="InterPro" id="IPR011009">
    <property type="entry name" value="Kinase-like_dom_sf"/>
</dbReference>
<dbReference type="InterPro" id="IPR000719">
    <property type="entry name" value="Prot_kinase_dom"/>
</dbReference>
<name>A0ABR2J392_9PEZI</name>